<dbReference type="Gene3D" id="1.10.287.1120">
    <property type="entry name" value="Bipartite methylase S protein"/>
    <property type="match status" value="1"/>
</dbReference>
<dbReference type="GO" id="GO:0009307">
    <property type="term" value="P:DNA restriction-modification system"/>
    <property type="evidence" value="ECO:0007669"/>
    <property type="project" value="UniProtKB-KW"/>
</dbReference>
<dbReference type="Pfam" id="PF01420">
    <property type="entry name" value="Methylase_S"/>
    <property type="match status" value="2"/>
</dbReference>
<dbReference type="InterPro" id="IPR000055">
    <property type="entry name" value="Restrct_endonuc_typeI_TRD"/>
</dbReference>
<accession>A0A1I2ZNM7</accession>
<evidence type="ECO:0000313" key="5">
    <source>
        <dbReference type="EMBL" id="SFH39206.1"/>
    </source>
</evidence>
<dbReference type="InterPro" id="IPR051212">
    <property type="entry name" value="Type-I_RE_S_subunit"/>
</dbReference>
<organism evidence="5 6">
    <name type="scientific">Pontibacter chinhatensis</name>
    <dbReference type="NCBI Taxonomy" id="1436961"/>
    <lineage>
        <taxon>Bacteria</taxon>
        <taxon>Pseudomonadati</taxon>
        <taxon>Bacteroidota</taxon>
        <taxon>Cytophagia</taxon>
        <taxon>Cytophagales</taxon>
        <taxon>Hymenobacteraceae</taxon>
        <taxon>Pontibacter</taxon>
    </lineage>
</organism>
<dbReference type="GO" id="GO:0003677">
    <property type="term" value="F:DNA binding"/>
    <property type="evidence" value="ECO:0007669"/>
    <property type="project" value="UniProtKB-KW"/>
</dbReference>
<dbReference type="CDD" id="cd17260">
    <property type="entry name" value="RMtype1_S_EcoEI-TRD1-CR1_like"/>
    <property type="match status" value="1"/>
</dbReference>
<comment type="similarity">
    <text evidence="1">Belongs to the type-I restriction system S methylase family.</text>
</comment>
<name>A0A1I2ZNM7_9BACT</name>
<keyword evidence="6" id="KW-1185">Reference proteome</keyword>
<keyword evidence="3" id="KW-0238">DNA-binding</keyword>
<feature type="domain" description="Type I restriction modification DNA specificity" evidence="4">
    <location>
        <begin position="20"/>
        <end position="197"/>
    </location>
</feature>
<sequence>MMKRYDSYKDSGVEWIGEVPEHWQQQKLKYLARVQPSNVDKKSYDTEQPTLLCNYVDVYKNEFIVANMSFMEATATPEEIDKFRVDEGDVLVTKDSESADDIAVPAYVKDSLEGVTCGYHLTQIKPDKEKLLGGYLFRLFQAPRYNNQFRVFANGVTRYGLSIYYFENAIIPLPPIDEQSAIANFLDDKTSQIDSLIQRKHQMIALLEEEKAAIINEAVTKGLNPDAPMKDSGIEWLGMVPAHWEVKKLKYTAHINPPKSNKLKEVSNEEAVTFLPMEKVSTDGKVDISLKRPIGEVLSGFTFFQEHDVILAKITPCFENGKGAHLNNLGSDFGFGSTEFHVLRPKENVLVGKYLYYITRTHRFKNLGEAGMTGSAGQKRVPTEFLSNYLLAYPATLKEQEEIVKHIQSAHDKIDAIVTKALSEIQLLQEYRTALISEAVMGKIDVRDYQPEPITSTALA</sequence>
<dbReference type="Gene3D" id="3.90.220.20">
    <property type="entry name" value="DNA methylase specificity domains"/>
    <property type="match status" value="2"/>
</dbReference>
<dbReference type="InterPro" id="IPR044946">
    <property type="entry name" value="Restrct_endonuc_typeI_TRD_sf"/>
</dbReference>
<evidence type="ECO:0000256" key="2">
    <source>
        <dbReference type="ARBA" id="ARBA00022747"/>
    </source>
</evidence>
<dbReference type="PANTHER" id="PTHR43140">
    <property type="entry name" value="TYPE-1 RESTRICTION ENZYME ECOKI SPECIFICITY PROTEIN"/>
    <property type="match status" value="1"/>
</dbReference>
<dbReference type="RefSeq" id="WP_139217867.1">
    <property type="nucleotide sequence ID" value="NZ_FOOT01000016.1"/>
</dbReference>
<dbReference type="PANTHER" id="PTHR43140:SF1">
    <property type="entry name" value="TYPE I RESTRICTION ENZYME ECOKI SPECIFICITY SUBUNIT"/>
    <property type="match status" value="1"/>
</dbReference>
<dbReference type="OrthoDB" id="667970at2"/>
<evidence type="ECO:0000259" key="4">
    <source>
        <dbReference type="Pfam" id="PF01420"/>
    </source>
</evidence>
<keyword evidence="2" id="KW-0680">Restriction system</keyword>
<dbReference type="AlphaFoldDB" id="A0A1I2ZNM7"/>
<reference evidence="6" key="1">
    <citation type="submission" date="2016-10" db="EMBL/GenBank/DDBJ databases">
        <authorList>
            <person name="Varghese N."/>
            <person name="Submissions S."/>
        </authorList>
    </citation>
    <scope>NUCLEOTIDE SEQUENCE [LARGE SCALE GENOMIC DNA]</scope>
    <source>
        <strain evidence="6">LP51</strain>
    </source>
</reference>
<dbReference type="STRING" id="1436961.SAMN05421739_11622"/>
<feature type="domain" description="Type I restriction modification DNA specificity" evidence="4">
    <location>
        <begin position="243"/>
        <end position="426"/>
    </location>
</feature>
<gene>
    <name evidence="5" type="ORF">SAMN05421739_11622</name>
</gene>
<dbReference type="Proteomes" id="UP000198724">
    <property type="component" value="Unassembled WGS sequence"/>
</dbReference>
<protein>
    <submittedName>
        <fullName evidence="5">Type I restriction enzyme, S subunit</fullName>
    </submittedName>
</protein>
<proteinExistence type="inferred from homology"/>
<evidence type="ECO:0000256" key="3">
    <source>
        <dbReference type="ARBA" id="ARBA00023125"/>
    </source>
</evidence>
<evidence type="ECO:0000256" key="1">
    <source>
        <dbReference type="ARBA" id="ARBA00010923"/>
    </source>
</evidence>
<dbReference type="SUPFAM" id="SSF116734">
    <property type="entry name" value="DNA methylase specificity domain"/>
    <property type="match status" value="2"/>
</dbReference>
<dbReference type="EMBL" id="FOOT01000016">
    <property type="protein sequence ID" value="SFH39206.1"/>
    <property type="molecule type" value="Genomic_DNA"/>
</dbReference>
<evidence type="ECO:0000313" key="6">
    <source>
        <dbReference type="Proteomes" id="UP000198724"/>
    </source>
</evidence>